<reference evidence="2 3" key="1">
    <citation type="submission" date="2019-10" db="EMBL/GenBank/DDBJ databases">
        <title>Vibrio sp. nov. isolated from a shrimp pond.</title>
        <authorList>
            <person name="Gomez-Gil B."/>
            <person name="Enciso-Ibarra J."/>
            <person name="Enciso-Ibarra K."/>
            <person name="Bolan-Mejia C."/>
        </authorList>
    </citation>
    <scope>NUCLEOTIDE SEQUENCE [LARGE SCALE GENOMIC DNA]</scope>
    <source>
        <strain evidence="2 3">CAIM 722</strain>
    </source>
</reference>
<dbReference type="EMBL" id="WEKT01000006">
    <property type="protein sequence ID" value="MZI92635.1"/>
    <property type="molecule type" value="Genomic_DNA"/>
</dbReference>
<dbReference type="AlphaFoldDB" id="A0A7X4RTV0"/>
<dbReference type="GO" id="GO:0004364">
    <property type="term" value="F:glutathione transferase activity"/>
    <property type="evidence" value="ECO:0007669"/>
    <property type="project" value="TreeGrafter"/>
</dbReference>
<dbReference type="CDD" id="cd03043">
    <property type="entry name" value="GST_N_1"/>
    <property type="match status" value="1"/>
</dbReference>
<accession>A0A7X4RTV0</accession>
<dbReference type="InterPro" id="IPR004045">
    <property type="entry name" value="Glutathione_S-Trfase_N"/>
</dbReference>
<sequence length="215" mass="24528">MQLYIANQNYSTWSLRAWTIFAHYDLDFECKKLSLFTSEFYDTLGDITPTSKVPALVDGKISVWESLAILEYVNETYLAGKAWPASANEKAHARAVSCEMHSGFVALRNEMPMNCRARREVILSEAAQKDIARIEQLWSQQMEQYPEGWLFGDWSIADAMFAPVALRFITYGIELSAPAKQYQQKVLNSPEIQRWLQEASLETDIVDEDEVGTPV</sequence>
<dbReference type="InterPro" id="IPR040079">
    <property type="entry name" value="Glutathione_S-Trfase"/>
</dbReference>
<proteinExistence type="predicted"/>
<dbReference type="SUPFAM" id="SSF52833">
    <property type="entry name" value="Thioredoxin-like"/>
    <property type="match status" value="1"/>
</dbReference>
<dbReference type="Pfam" id="PF13409">
    <property type="entry name" value="GST_N_2"/>
    <property type="match status" value="1"/>
</dbReference>
<dbReference type="GO" id="GO:0016034">
    <property type="term" value="F:maleylacetoacetate isomerase activity"/>
    <property type="evidence" value="ECO:0007669"/>
    <property type="project" value="TreeGrafter"/>
</dbReference>
<dbReference type="PANTHER" id="PTHR42673">
    <property type="entry name" value="MALEYLACETOACETATE ISOMERASE"/>
    <property type="match status" value="1"/>
</dbReference>
<dbReference type="PROSITE" id="PS50404">
    <property type="entry name" value="GST_NTER"/>
    <property type="match status" value="1"/>
</dbReference>
<dbReference type="GO" id="GO:0006559">
    <property type="term" value="P:L-phenylalanine catabolic process"/>
    <property type="evidence" value="ECO:0007669"/>
    <property type="project" value="TreeGrafter"/>
</dbReference>
<protein>
    <submittedName>
        <fullName evidence="2">Glutathione S-transferase</fullName>
    </submittedName>
</protein>
<evidence type="ECO:0000313" key="2">
    <source>
        <dbReference type="EMBL" id="MZI92635.1"/>
    </source>
</evidence>
<dbReference type="RefSeq" id="WP_161153936.1">
    <property type="nucleotide sequence ID" value="NZ_WEKT01000006.1"/>
</dbReference>
<comment type="caution">
    <text evidence="2">The sequence shown here is derived from an EMBL/GenBank/DDBJ whole genome shotgun (WGS) entry which is preliminary data.</text>
</comment>
<organism evidence="2 3">
    <name type="scientific">Vibrio eleionomae</name>
    <dbReference type="NCBI Taxonomy" id="2653505"/>
    <lineage>
        <taxon>Bacteria</taxon>
        <taxon>Pseudomonadati</taxon>
        <taxon>Pseudomonadota</taxon>
        <taxon>Gammaproteobacteria</taxon>
        <taxon>Vibrionales</taxon>
        <taxon>Vibrionaceae</taxon>
        <taxon>Vibrio</taxon>
    </lineage>
</organism>
<evidence type="ECO:0000259" key="1">
    <source>
        <dbReference type="PROSITE" id="PS50404"/>
    </source>
</evidence>
<feature type="domain" description="GST N-terminal" evidence="1">
    <location>
        <begin position="1"/>
        <end position="81"/>
    </location>
</feature>
<dbReference type="Gene3D" id="3.40.30.10">
    <property type="entry name" value="Glutaredoxin"/>
    <property type="match status" value="1"/>
</dbReference>
<dbReference type="GO" id="GO:0006749">
    <property type="term" value="P:glutathione metabolic process"/>
    <property type="evidence" value="ECO:0007669"/>
    <property type="project" value="TreeGrafter"/>
</dbReference>
<keyword evidence="2" id="KW-0808">Transferase</keyword>
<dbReference type="InterPro" id="IPR036249">
    <property type="entry name" value="Thioredoxin-like_sf"/>
</dbReference>
<dbReference type="SUPFAM" id="SSF47616">
    <property type="entry name" value="GST C-terminal domain-like"/>
    <property type="match status" value="1"/>
</dbReference>
<dbReference type="Gene3D" id="1.20.1050.10">
    <property type="match status" value="1"/>
</dbReference>
<dbReference type="InterPro" id="IPR036282">
    <property type="entry name" value="Glutathione-S-Trfase_C_sf"/>
</dbReference>
<gene>
    <name evidence="2" type="ORF">F9817_05405</name>
</gene>
<dbReference type="SFLD" id="SFLDS00019">
    <property type="entry name" value="Glutathione_Transferase_(cytos"/>
    <property type="match status" value="1"/>
</dbReference>
<dbReference type="CDD" id="cd03194">
    <property type="entry name" value="GST_C_3"/>
    <property type="match status" value="1"/>
</dbReference>
<keyword evidence="3" id="KW-1185">Reference proteome</keyword>
<evidence type="ECO:0000313" key="3">
    <source>
        <dbReference type="Proteomes" id="UP000462621"/>
    </source>
</evidence>
<name>A0A7X4RTV0_9VIBR</name>
<dbReference type="PANTHER" id="PTHR42673:SF4">
    <property type="entry name" value="MALEYLACETOACETATE ISOMERASE"/>
    <property type="match status" value="1"/>
</dbReference>
<dbReference type="Proteomes" id="UP000462621">
    <property type="component" value="Unassembled WGS sequence"/>
</dbReference>